<evidence type="ECO:0000256" key="3">
    <source>
        <dbReference type="ARBA" id="ARBA00022801"/>
    </source>
</evidence>
<dbReference type="Gene3D" id="3.90.1720.10">
    <property type="entry name" value="endopeptidase domain like (from Nostoc punctiforme)"/>
    <property type="match status" value="1"/>
</dbReference>
<evidence type="ECO:0000259" key="5">
    <source>
        <dbReference type="Pfam" id="PF00877"/>
    </source>
</evidence>
<dbReference type="SUPFAM" id="SSF54001">
    <property type="entry name" value="Cysteine proteinases"/>
    <property type="match status" value="1"/>
</dbReference>
<keyword evidence="7" id="KW-1185">Reference proteome</keyword>
<dbReference type="OrthoDB" id="5522511at2"/>
<gene>
    <name evidence="6" type="ORF">AT03_09320</name>
</gene>
<protein>
    <recommendedName>
        <fullName evidence="5">NlpC/P60 domain-containing protein</fullName>
    </recommendedName>
</protein>
<dbReference type="InterPro" id="IPR000064">
    <property type="entry name" value="NLP_P60_dom"/>
</dbReference>
<proteinExistence type="inferred from homology"/>
<keyword evidence="3" id="KW-0378">Hydrolase</keyword>
<dbReference type="KEGG" id="hav:AT03_09320"/>
<evidence type="ECO:0000256" key="4">
    <source>
        <dbReference type="ARBA" id="ARBA00022807"/>
    </source>
</evidence>
<dbReference type="Proteomes" id="UP000029986">
    <property type="component" value="Chromosome"/>
</dbReference>
<evidence type="ECO:0000313" key="7">
    <source>
        <dbReference type="Proteomes" id="UP000029986"/>
    </source>
</evidence>
<name>A0A097R1F9_HAFAL</name>
<keyword evidence="4" id="KW-0788">Thiol protease</keyword>
<dbReference type="GO" id="GO:0008234">
    <property type="term" value="F:cysteine-type peptidase activity"/>
    <property type="evidence" value="ECO:0007669"/>
    <property type="project" value="UniProtKB-KW"/>
</dbReference>
<comment type="similarity">
    <text evidence="1">Belongs to the peptidase C40 family.</text>
</comment>
<evidence type="ECO:0000256" key="1">
    <source>
        <dbReference type="ARBA" id="ARBA00007074"/>
    </source>
</evidence>
<sequence>MSWNKNKASSYARWHAGSSSSDNCAMFVRHAIEAGGLNIGRTGEAKDYGSLLESAGFRSISSGETPQEGDVVVIQPYPGGRPEGHMAIFDGTNWFSDFQQRDMWGGPGYRSHKPPYIIYRKD</sequence>
<dbReference type="eggNOG" id="COG3179">
    <property type="taxonomic scope" value="Bacteria"/>
</dbReference>
<dbReference type="GeneID" id="56891547"/>
<dbReference type="AlphaFoldDB" id="A0A097R1F9"/>
<evidence type="ECO:0000256" key="2">
    <source>
        <dbReference type="ARBA" id="ARBA00022670"/>
    </source>
</evidence>
<dbReference type="HOGENOM" id="CLU_123178_1_0_6"/>
<dbReference type="GO" id="GO:0006508">
    <property type="term" value="P:proteolysis"/>
    <property type="evidence" value="ECO:0007669"/>
    <property type="project" value="UniProtKB-KW"/>
</dbReference>
<evidence type="ECO:0000313" key="6">
    <source>
        <dbReference type="EMBL" id="AIU72568.1"/>
    </source>
</evidence>
<dbReference type="RefSeq" id="WP_025801757.1">
    <property type="nucleotide sequence ID" value="NZ_CP009706.1"/>
</dbReference>
<dbReference type="Pfam" id="PF00877">
    <property type="entry name" value="NLPC_P60"/>
    <property type="match status" value="1"/>
</dbReference>
<reference evidence="6 7" key="1">
    <citation type="journal article" date="2014" name="Gut Pathog.">
        <title>Gene clusters of Hafnia alvei strain FB1 important in survival and pathogenesis: a draft genome perspective.</title>
        <authorList>
            <person name="Tan J.Y."/>
            <person name="Yin W.F."/>
            <person name="Chan K.G."/>
        </authorList>
    </citation>
    <scope>NUCLEOTIDE SEQUENCE [LARGE SCALE GENOMIC DNA]</scope>
    <source>
        <strain evidence="6 7">FB1</strain>
    </source>
</reference>
<organism evidence="6 7">
    <name type="scientific">Hafnia alvei FB1</name>
    <dbReference type="NCBI Taxonomy" id="1453496"/>
    <lineage>
        <taxon>Bacteria</taxon>
        <taxon>Pseudomonadati</taxon>
        <taxon>Pseudomonadota</taxon>
        <taxon>Gammaproteobacteria</taxon>
        <taxon>Enterobacterales</taxon>
        <taxon>Hafniaceae</taxon>
        <taxon>Hafnia</taxon>
    </lineage>
</organism>
<dbReference type="InterPro" id="IPR038765">
    <property type="entry name" value="Papain-like_cys_pep_sf"/>
</dbReference>
<accession>A0A097R1F9</accession>
<feature type="domain" description="NlpC/P60" evidence="5">
    <location>
        <begin position="13"/>
        <end position="97"/>
    </location>
</feature>
<dbReference type="PATRIC" id="fig|1453496.5.peg.1865"/>
<keyword evidence="2" id="KW-0645">Protease</keyword>
<dbReference type="EMBL" id="CP009706">
    <property type="protein sequence ID" value="AIU72568.1"/>
    <property type="molecule type" value="Genomic_DNA"/>
</dbReference>